<keyword evidence="4" id="KW-1185">Reference proteome</keyword>
<keyword evidence="2" id="KW-0812">Transmembrane</keyword>
<evidence type="ECO:0000313" key="3">
    <source>
        <dbReference type="EMBL" id="KAF2104091.1"/>
    </source>
</evidence>
<gene>
    <name evidence="3" type="ORF">NA57DRAFT_70303</name>
</gene>
<feature type="region of interest" description="Disordered" evidence="1">
    <location>
        <begin position="344"/>
        <end position="379"/>
    </location>
</feature>
<feature type="compositionally biased region" description="Low complexity" evidence="1">
    <location>
        <begin position="120"/>
        <end position="137"/>
    </location>
</feature>
<feature type="compositionally biased region" description="Low complexity" evidence="1">
    <location>
        <begin position="38"/>
        <end position="58"/>
    </location>
</feature>
<organism evidence="3 4">
    <name type="scientific">Rhizodiscina lignyota</name>
    <dbReference type="NCBI Taxonomy" id="1504668"/>
    <lineage>
        <taxon>Eukaryota</taxon>
        <taxon>Fungi</taxon>
        <taxon>Dikarya</taxon>
        <taxon>Ascomycota</taxon>
        <taxon>Pezizomycotina</taxon>
        <taxon>Dothideomycetes</taxon>
        <taxon>Pleosporomycetidae</taxon>
        <taxon>Aulographales</taxon>
        <taxon>Rhizodiscinaceae</taxon>
        <taxon>Rhizodiscina</taxon>
    </lineage>
</organism>
<feature type="compositionally biased region" description="Acidic residues" evidence="1">
    <location>
        <begin position="8"/>
        <end position="37"/>
    </location>
</feature>
<feature type="region of interest" description="Disordered" evidence="1">
    <location>
        <begin position="153"/>
        <end position="192"/>
    </location>
</feature>
<sequence>MGNGSGDSDNDDYYGDGQYDSDTDADASSSADDDDDSSYSSSSSSTTPTPTPSSSIPPVTAPPSHLPGVIDVLVIVSTFINGDKLVKISGSTTRICFPTPLPSALHTIDSHKQQLASPASSSSSTSSSSSDSTYSSSKGISFGSLNTQMSMWSETESLHSTKPTSASSSSSMTPLSKDPTAAPDSDPNSSHASHPPIGAIVVIPLVLIAALLGAFMVWRRKRKARRAAEAAGMTQEMKMTRGPEDGLPQYTPTVPGSNTCAGANQPLMLAPSGLATTTTGTTTSLTPATSASHTAVGATEPAQPVILNSNMGSAYFTGIDTSDAMSMTSNTNNMGVAGNRMSYDARSMNSSDEPPPPYRPRSVPPISRETSLRQPNAPHNISQMLAPLSEGTLSTYELRDEDFRVADGMRNPFEGGGNAHGTPLGDGMNNPFDDPDDESIVSDESTPVSSPLVSRDEAGHAAMGGSVPSQPRPGHEC</sequence>
<dbReference type="EMBL" id="ML978121">
    <property type="protein sequence ID" value="KAF2104091.1"/>
    <property type="molecule type" value="Genomic_DNA"/>
</dbReference>
<proteinExistence type="predicted"/>
<evidence type="ECO:0000313" key="4">
    <source>
        <dbReference type="Proteomes" id="UP000799772"/>
    </source>
</evidence>
<name>A0A9P4IM63_9PEZI</name>
<dbReference type="AlphaFoldDB" id="A0A9P4IM63"/>
<feature type="region of interest" description="Disordered" evidence="1">
    <location>
        <begin position="408"/>
        <end position="477"/>
    </location>
</feature>
<feature type="compositionally biased region" description="Low complexity" evidence="1">
    <location>
        <begin position="158"/>
        <end position="177"/>
    </location>
</feature>
<keyword evidence="2" id="KW-0472">Membrane</keyword>
<evidence type="ECO:0000256" key="2">
    <source>
        <dbReference type="SAM" id="Phobius"/>
    </source>
</evidence>
<accession>A0A9P4IM63</accession>
<evidence type="ECO:0000256" key="1">
    <source>
        <dbReference type="SAM" id="MobiDB-lite"/>
    </source>
</evidence>
<feature type="region of interest" description="Disordered" evidence="1">
    <location>
        <begin position="109"/>
        <end position="137"/>
    </location>
</feature>
<feature type="region of interest" description="Disordered" evidence="1">
    <location>
        <begin position="1"/>
        <end position="62"/>
    </location>
</feature>
<keyword evidence="2" id="KW-1133">Transmembrane helix</keyword>
<feature type="transmembrane region" description="Helical" evidence="2">
    <location>
        <begin position="197"/>
        <end position="218"/>
    </location>
</feature>
<dbReference type="Proteomes" id="UP000799772">
    <property type="component" value="Unassembled WGS sequence"/>
</dbReference>
<comment type="caution">
    <text evidence="3">The sequence shown here is derived from an EMBL/GenBank/DDBJ whole genome shotgun (WGS) entry which is preliminary data.</text>
</comment>
<feature type="compositionally biased region" description="Pro residues" evidence="1">
    <location>
        <begin position="353"/>
        <end position="363"/>
    </location>
</feature>
<protein>
    <submittedName>
        <fullName evidence="3">Uncharacterized protein</fullName>
    </submittedName>
</protein>
<reference evidence="3" key="1">
    <citation type="journal article" date="2020" name="Stud. Mycol.">
        <title>101 Dothideomycetes genomes: a test case for predicting lifestyles and emergence of pathogens.</title>
        <authorList>
            <person name="Haridas S."/>
            <person name="Albert R."/>
            <person name="Binder M."/>
            <person name="Bloem J."/>
            <person name="Labutti K."/>
            <person name="Salamov A."/>
            <person name="Andreopoulos B."/>
            <person name="Baker S."/>
            <person name="Barry K."/>
            <person name="Bills G."/>
            <person name="Bluhm B."/>
            <person name="Cannon C."/>
            <person name="Castanera R."/>
            <person name="Culley D."/>
            <person name="Daum C."/>
            <person name="Ezra D."/>
            <person name="Gonzalez J."/>
            <person name="Henrissat B."/>
            <person name="Kuo A."/>
            <person name="Liang C."/>
            <person name="Lipzen A."/>
            <person name="Lutzoni F."/>
            <person name="Magnuson J."/>
            <person name="Mondo S."/>
            <person name="Nolan M."/>
            <person name="Ohm R."/>
            <person name="Pangilinan J."/>
            <person name="Park H.-J."/>
            <person name="Ramirez L."/>
            <person name="Alfaro M."/>
            <person name="Sun H."/>
            <person name="Tritt A."/>
            <person name="Yoshinaga Y."/>
            <person name="Zwiers L.-H."/>
            <person name="Turgeon B."/>
            <person name="Goodwin S."/>
            <person name="Spatafora J."/>
            <person name="Crous P."/>
            <person name="Grigoriev I."/>
        </authorList>
    </citation>
    <scope>NUCLEOTIDE SEQUENCE</scope>
    <source>
        <strain evidence="3">CBS 133067</strain>
    </source>
</reference>
<feature type="compositionally biased region" description="Polar residues" evidence="1">
    <location>
        <begin position="442"/>
        <end position="452"/>
    </location>
</feature>